<dbReference type="EMBL" id="CM046128">
    <property type="protein sequence ID" value="KAI8433233.1"/>
    <property type="molecule type" value="Genomic_DNA"/>
</dbReference>
<protein>
    <submittedName>
        <fullName evidence="1">Uncharacterized protein</fullName>
    </submittedName>
</protein>
<comment type="caution">
    <text evidence="1">The sequence shown here is derived from an EMBL/GenBank/DDBJ whole genome shotgun (WGS) entry which is preliminary data.</text>
</comment>
<evidence type="ECO:0000313" key="2">
    <source>
        <dbReference type="Proteomes" id="UP001064048"/>
    </source>
</evidence>
<reference evidence="1 2" key="1">
    <citation type="journal article" date="2022" name="Genome Biol. Evol.">
        <title>The Spruce Budworm Genome: Reconstructing the Evolutionary History of Antifreeze Proteins.</title>
        <authorList>
            <person name="Beliveau C."/>
            <person name="Gagne P."/>
            <person name="Picq S."/>
            <person name="Vernygora O."/>
            <person name="Keeling C.I."/>
            <person name="Pinkney K."/>
            <person name="Doucet D."/>
            <person name="Wen F."/>
            <person name="Johnston J.S."/>
            <person name="Maaroufi H."/>
            <person name="Boyle B."/>
            <person name="Laroche J."/>
            <person name="Dewar K."/>
            <person name="Juretic N."/>
            <person name="Blackburn G."/>
            <person name="Nisole A."/>
            <person name="Brunet B."/>
            <person name="Brandao M."/>
            <person name="Lumley L."/>
            <person name="Duan J."/>
            <person name="Quan G."/>
            <person name="Lucarotti C.J."/>
            <person name="Roe A.D."/>
            <person name="Sperling F.A.H."/>
            <person name="Levesque R.C."/>
            <person name="Cusson M."/>
        </authorList>
    </citation>
    <scope>NUCLEOTIDE SEQUENCE [LARGE SCALE GENOMIC DNA]</scope>
    <source>
        <strain evidence="1">Glfc:IPQL:Cfum</strain>
    </source>
</reference>
<organism evidence="1 2">
    <name type="scientific">Choristoneura fumiferana</name>
    <name type="common">Spruce budworm moth</name>
    <name type="synonym">Archips fumiferana</name>
    <dbReference type="NCBI Taxonomy" id="7141"/>
    <lineage>
        <taxon>Eukaryota</taxon>
        <taxon>Metazoa</taxon>
        <taxon>Ecdysozoa</taxon>
        <taxon>Arthropoda</taxon>
        <taxon>Hexapoda</taxon>
        <taxon>Insecta</taxon>
        <taxon>Pterygota</taxon>
        <taxon>Neoptera</taxon>
        <taxon>Endopterygota</taxon>
        <taxon>Lepidoptera</taxon>
        <taxon>Glossata</taxon>
        <taxon>Ditrysia</taxon>
        <taxon>Tortricoidea</taxon>
        <taxon>Tortricidae</taxon>
        <taxon>Tortricinae</taxon>
        <taxon>Choristoneura</taxon>
    </lineage>
</organism>
<gene>
    <name evidence="1" type="ORF">MSG28_015311</name>
</gene>
<accession>A0ACC0K9U5</accession>
<evidence type="ECO:0000313" key="1">
    <source>
        <dbReference type="EMBL" id="KAI8433233.1"/>
    </source>
</evidence>
<proteinExistence type="predicted"/>
<sequence length="65" mass="7297">MSVGCQLFAASLGTLGYEFRPGEDVLLPLQVLKRFVLGVNYVRYDLEAVYSGKLEQIKPTEMSVR</sequence>
<dbReference type="Proteomes" id="UP001064048">
    <property type="component" value="Chromosome 28"/>
</dbReference>
<name>A0ACC0K9U5_CHOFU</name>
<keyword evidence="2" id="KW-1185">Reference proteome</keyword>